<feature type="transmembrane region" description="Helical" evidence="1">
    <location>
        <begin position="205"/>
        <end position="227"/>
    </location>
</feature>
<reference evidence="4" key="1">
    <citation type="journal article" date="2019" name="Int. J. Syst. Evol. Microbiol.">
        <title>The Global Catalogue of Microorganisms (GCM) 10K type strain sequencing project: providing services to taxonomists for standard genome sequencing and annotation.</title>
        <authorList>
            <consortium name="The Broad Institute Genomics Platform"/>
            <consortium name="The Broad Institute Genome Sequencing Center for Infectious Disease"/>
            <person name="Wu L."/>
            <person name="Ma J."/>
        </authorList>
    </citation>
    <scope>NUCLEOTIDE SEQUENCE [LARGE SCALE GENOMIC DNA]</scope>
    <source>
        <strain evidence="4">KCTC 52094</strain>
    </source>
</reference>
<keyword evidence="1" id="KW-0812">Transmembrane</keyword>
<evidence type="ECO:0000313" key="4">
    <source>
        <dbReference type="Proteomes" id="UP001595593"/>
    </source>
</evidence>
<evidence type="ECO:0000313" key="3">
    <source>
        <dbReference type="EMBL" id="MFC3125238.1"/>
    </source>
</evidence>
<dbReference type="RefSeq" id="WP_379595788.1">
    <property type="nucleotide sequence ID" value="NZ_JBHRTN010000008.1"/>
</dbReference>
<keyword evidence="1" id="KW-0472">Membrane</keyword>
<dbReference type="Proteomes" id="UP001595593">
    <property type="component" value="Unassembled WGS sequence"/>
</dbReference>
<keyword evidence="1" id="KW-1133">Transmembrane helix</keyword>
<feature type="domain" description="PilZ" evidence="2">
    <location>
        <begin position="235"/>
        <end position="324"/>
    </location>
</feature>
<accession>A0ABV7FXV9</accession>
<protein>
    <submittedName>
        <fullName evidence="3">PilZ domain-containing protein</fullName>
    </submittedName>
</protein>
<name>A0ABV7FXV9_9PROT</name>
<sequence>MPRLTWLPRRGLLLLGGAGLLVANPRAVPAATRRISAAALSAFEAEEAARTLEDRLTLALLTQPSAARTASWEEMAAARRATGQARGRLLAILGGDASLPDEAALAARIKVVLAAEAARQALRRRIDHVAANSAALAPGPGEWRQAQQGMIGAMAALRHYVQGDEATPGSLPAPIARRRSAGDAALPPLWSGTAALPRGPETAGLLATSGAGVAVVLGLGTIGLRLWTRRRGGLRDGQRSEVRLQATLTPSGEAPLPALVFNLSQGGAALRLADPVLLAGERVTIDIAGVGALGALVVQHAGGVLRLHFNSPAPRQAEALARLMQA</sequence>
<dbReference type="Pfam" id="PF07238">
    <property type="entry name" value="PilZ"/>
    <property type="match status" value="1"/>
</dbReference>
<comment type="caution">
    <text evidence="3">The sequence shown here is derived from an EMBL/GenBank/DDBJ whole genome shotgun (WGS) entry which is preliminary data.</text>
</comment>
<dbReference type="SUPFAM" id="SSF141371">
    <property type="entry name" value="PilZ domain-like"/>
    <property type="match status" value="1"/>
</dbReference>
<dbReference type="Gene3D" id="2.40.10.220">
    <property type="entry name" value="predicted glycosyltransferase like domains"/>
    <property type="match status" value="1"/>
</dbReference>
<dbReference type="InterPro" id="IPR009875">
    <property type="entry name" value="PilZ_domain"/>
</dbReference>
<proteinExistence type="predicted"/>
<dbReference type="EMBL" id="JBHRTN010000008">
    <property type="protein sequence ID" value="MFC3125238.1"/>
    <property type="molecule type" value="Genomic_DNA"/>
</dbReference>
<evidence type="ECO:0000256" key="1">
    <source>
        <dbReference type="SAM" id="Phobius"/>
    </source>
</evidence>
<keyword evidence="4" id="KW-1185">Reference proteome</keyword>
<evidence type="ECO:0000259" key="2">
    <source>
        <dbReference type="Pfam" id="PF07238"/>
    </source>
</evidence>
<organism evidence="3 4">
    <name type="scientific">Teichococcus globiformis</name>
    <dbReference type="NCBI Taxonomy" id="2307229"/>
    <lineage>
        <taxon>Bacteria</taxon>
        <taxon>Pseudomonadati</taxon>
        <taxon>Pseudomonadota</taxon>
        <taxon>Alphaproteobacteria</taxon>
        <taxon>Acetobacterales</taxon>
        <taxon>Roseomonadaceae</taxon>
        <taxon>Roseomonas</taxon>
    </lineage>
</organism>
<gene>
    <name evidence="3" type="ORF">ACFOD4_09205</name>
</gene>